<evidence type="ECO:0000256" key="7">
    <source>
        <dbReference type="SAM" id="Phobius"/>
    </source>
</evidence>
<reference evidence="11" key="1">
    <citation type="submission" date="2016-11" db="EMBL/GenBank/DDBJ databases">
        <authorList>
            <person name="Varghese N."/>
            <person name="Submissions S."/>
        </authorList>
    </citation>
    <scope>NUCLEOTIDE SEQUENCE [LARGE SCALE GENOMIC DNA]</scope>
    <source>
        <strain evidence="11">ACAM 48</strain>
    </source>
</reference>
<comment type="subcellular location">
    <subcellularLocation>
        <location evidence="1">Cell membrane</location>
        <topology evidence="1">Multi-pass membrane protein</topology>
    </subcellularLocation>
</comment>
<evidence type="ECO:0000256" key="3">
    <source>
        <dbReference type="ARBA" id="ARBA00022692"/>
    </source>
</evidence>
<organism evidence="10 11">
    <name type="scientific">Salegentibacter salegens</name>
    <dbReference type="NCBI Taxonomy" id="143223"/>
    <lineage>
        <taxon>Bacteria</taxon>
        <taxon>Pseudomonadati</taxon>
        <taxon>Bacteroidota</taxon>
        <taxon>Flavobacteriia</taxon>
        <taxon>Flavobacteriales</taxon>
        <taxon>Flavobacteriaceae</taxon>
        <taxon>Salegentibacter</taxon>
    </lineage>
</organism>
<dbReference type="InterPro" id="IPR003838">
    <property type="entry name" value="ABC3_permease_C"/>
</dbReference>
<dbReference type="GO" id="GO:0022857">
    <property type="term" value="F:transmembrane transporter activity"/>
    <property type="evidence" value="ECO:0007669"/>
    <property type="project" value="TreeGrafter"/>
</dbReference>
<dbReference type="Pfam" id="PF02687">
    <property type="entry name" value="FtsX"/>
    <property type="match status" value="1"/>
</dbReference>
<comment type="similarity">
    <text evidence="6">Belongs to the ABC-4 integral membrane protein family.</text>
</comment>
<dbReference type="STRING" id="143223.SAMN05878281_2936"/>
<keyword evidence="11" id="KW-1185">Reference proteome</keyword>
<feature type="transmembrane region" description="Helical" evidence="7">
    <location>
        <begin position="300"/>
        <end position="323"/>
    </location>
</feature>
<dbReference type="Proteomes" id="UP000190235">
    <property type="component" value="Chromosome I"/>
</dbReference>
<name>A0A1M7N7T5_9FLAO</name>
<evidence type="ECO:0000256" key="6">
    <source>
        <dbReference type="ARBA" id="ARBA00038076"/>
    </source>
</evidence>
<proteinExistence type="inferred from homology"/>
<dbReference type="AlphaFoldDB" id="A0A1M7N7T5"/>
<keyword evidence="4 7" id="KW-1133">Transmembrane helix</keyword>
<gene>
    <name evidence="10" type="ORF">SAMN05878281_2936</name>
</gene>
<evidence type="ECO:0000256" key="5">
    <source>
        <dbReference type="ARBA" id="ARBA00023136"/>
    </source>
</evidence>
<keyword evidence="2" id="KW-1003">Cell membrane</keyword>
<dbReference type="GO" id="GO:0005886">
    <property type="term" value="C:plasma membrane"/>
    <property type="evidence" value="ECO:0007669"/>
    <property type="project" value="UniProtKB-SubCell"/>
</dbReference>
<dbReference type="PANTHER" id="PTHR30572:SF4">
    <property type="entry name" value="ABC TRANSPORTER PERMEASE YTRF"/>
    <property type="match status" value="1"/>
</dbReference>
<feature type="transmembrane region" description="Helical" evidence="7">
    <location>
        <begin position="37"/>
        <end position="56"/>
    </location>
</feature>
<feature type="transmembrane region" description="Helical" evidence="7">
    <location>
        <begin position="391"/>
        <end position="413"/>
    </location>
</feature>
<dbReference type="EMBL" id="LT670848">
    <property type="protein sequence ID" value="SHM99630.1"/>
    <property type="molecule type" value="Genomic_DNA"/>
</dbReference>
<evidence type="ECO:0000259" key="8">
    <source>
        <dbReference type="Pfam" id="PF02687"/>
    </source>
</evidence>
<dbReference type="PANTHER" id="PTHR30572">
    <property type="entry name" value="MEMBRANE COMPONENT OF TRANSPORTER-RELATED"/>
    <property type="match status" value="1"/>
</dbReference>
<evidence type="ECO:0000259" key="9">
    <source>
        <dbReference type="Pfam" id="PF12704"/>
    </source>
</evidence>
<dbReference type="InterPro" id="IPR050250">
    <property type="entry name" value="Macrolide_Exporter_MacB"/>
</dbReference>
<keyword evidence="5 7" id="KW-0472">Membrane</keyword>
<feature type="domain" description="MacB-like periplasmic core" evidence="9">
    <location>
        <begin position="35"/>
        <end position="263"/>
    </location>
</feature>
<evidence type="ECO:0000256" key="4">
    <source>
        <dbReference type="ARBA" id="ARBA00022989"/>
    </source>
</evidence>
<evidence type="ECO:0000256" key="1">
    <source>
        <dbReference type="ARBA" id="ARBA00004651"/>
    </source>
</evidence>
<keyword evidence="3 7" id="KW-0812">Transmembrane</keyword>
<dbReference type="InterPro" id="IPR025857">
    <property type="entry name" value="MacB_PCD"/>
</dbReference>
<feature type="domain" description="ABC3 transporter permease C-terminal" evidence="8">
    <location>
        <begin position="304"/>
        <end position="418"/>
    </location>
</feature>
<dbReference type="Pfam" id="PF12704">
    <property type="entry name" value="MacB_PCD"/>
    <property type="match status" value="1"/>
</dbReference>
<evidence type="ECO:0000256" key="2">
    <source>
        <dbReference type="ARBA" id="ARBA00022475"/>
    </source>
</evidence>
<sequence>MGLSRALFIMLIYLRVLRESFNFAINALKNNKLRTFLSLLGVTIGIFSIIGVLAAVDSLEREIKGSLSALDNSTIIVMRFSFGPTDIPQWKRQQFPDVSYDEYQFLKRNLPNTESISFTIGVPDESIKYQDVTSTGVGVGAITHEYYDIEALELEEGRFFNESESVSGSPVIVLGHEIADNLFGGLNPLGKEVRLYGRKLTVIGVLKKQGASLFGGSRDGQVFVPANIVRRVYGDNNKGVFPQLILKPEDDVDNAEYMAVLEQQLRNYRGIKPGDINNFFVNQLQGFADLIDNITGQLNFIGLIISGFSLLVGGFGIANIMFVSVKERTNLIGIQKSLGAKNKFILFQFLFEAVILAVIGGLVGLGLVWLGSIAASQFTGDFEFVLSSWNMFVGFAVSAVIGLISGIIPAISASKLDPVEAIRTGM</sequence>
<evidence type="ECO:0000313" key="10">
    <source>
        <dbReference type="EMBL" id="SHM99630.1"/>
    </source>
</evidence>
<evidence type="ECO:0000313" key="11">
    <source>
        <dbReference type="Proteomes" id="UP000190235"/>
    </source>
</evidence>
<feature type="transmembrane region" description="Helical" evidence="7">
    <location>
        <begin position="344"/>
        <end position="371"/>
    </location>
</feature>
<accession>A0A1M7N7T5</accession>
<protein>
    <submittedName>
        <fullName evidence="10">Putative ABC transport system permease protein</fullName>
    </submittedName>
</protein>